<dbReference type="EMBL" id="JBHTBY010000003">
    <property type="protein sequence ID" value="MFC7320140.1"/>
    <property type="molecule type" value="Genomic_DNA"/>
</dbReference>
<accession>A0ABW2K1Y8</accession>
<gene>
    <name evidence="1" type="ORF">ACFQMN_04560</name>
</gene>
<reference evidence="2" key="1">
    <citation type="journal article" date="2019" name="Int. J. Syst. Evol. Microbiol.">
        <title>The Global Catalogue of Microorganisms (GCM) 10K type strain sequencing project: providing services to taxonomists for standard genome sequencing and annotation.</title>
        <authorList>
            <consortium name="The Broad Institute Genomics Platform"/>
            <consortium name="The Broad Institute Genome Sequencing Center for Infectious Disease"/>
            <person name="Wu L."/>
            <person name="Ma J."/>
        </authorList>
    </citation>
    <scope>NUCLEOTIDE SEQUENCE [LARGE SCALE GENOMIC DNA]</scope>
    <source>
        <strain evidence="2">CCUG 73951</strain>
    </source>
</reference>
<comment type="caution">
    <text evidence="1">The sequence shown here is derived from an EMBL/GenBank/DDBJ whole genome shotgun (WGS) entry which is preliminary data.</text>
</comment>
<organism evidence="1 2">
    <name type="scientific">Halobacillus campisalis</name>
    <dbReference type="NCBI Taxonomy" id="435909"/>
    <lineage>
        <taxon>Bacteria</taxon>
        <taxon>Bacillati</taxon>
        <taxon>Bacillota</taxon>
        <taxon>Bacilli</taxon>
        <taxon>Bacillales</taxon>
        <taxon>Bacillaceae</taxon>
        <taxon>Halobacillus</taxon>
    </lineage>
</organism>
<protein>
    <submittedName>
        <fullName evidence="1">Uncharacterized protein</fullName>
    </submittedName>
</protein>
<dbReference type="RefSeq" id="WP_289216790.1">
    <property type="nucleotide sequence ID" value="NZ_JAPVRC010000008.1"/>
</dbReference>
<sequence>MDAIKITHYKDEFLSFYHDASQHSFNENDRFSAWKKYYGFNPYMKEDPKEQLAREMLEQAFPKYERALPTIESFQVDEEEIFQYISLIRESLNAFEPMQLSIVFFIGDFETDPFIEKEPNDAYTLYFPIEIEWKPILLVNELAKTVYLNQSKLNPRSLNDVAHVVYLEGLALHTADWVTPKDYLSLNIYPWLSKCSREPTRIMMNLLPHLRRSDYKAIYSFTKGTGASGYTNEASFVGWRTIKHMLEKGNSLASLLNIPEEQILKIVEQTLYQVMEEAKYIRSNE</sequence>
<evidence type="ECO:0000313" key="1">
    <source>
        <dbReference type="EMBL" id="MFC7320140.1"/>
    </source>
</evidence>
<evidence type="ECO:0000313" key="2">
    <source>
        <dbReference type="Proteomes" id="UP001596494"/>
    </source>
</evidence>
<dbReference type="Proteomes" id="UP001596494">
    <property type="component" value="Unassembled WGS sequence"/>
</dbReference>
<proteinExistence type="predicted"/>
<name>A0ABW2K1Y8_9BACI</name>
<keyword evidence="2" id="KW-1185">Reference proteome</keyword>